<protein>
    <submittedName>
        <fullName evidence="1">Uncharacterized protein</fullName>
    </submittedName>
</protein>
<name>A0ABY9K9B0_9HYPH</name>
<keyword evidence="1" id="KW-0614">Plasmid</keyword>
<reference evidence="1 2" key="1">
    <citation type="submission" date="2023-08" db="EMBL/GenBank/DDBJ databases">
        <title>Pathogen: clinical or host-associated sample.</title>
        <authorList>
            <person name="Hergert J."/>
            <person name="Casey R."/>
            <person name="Wagner J."/>
            <person name="Young E.L."/>
            <person name="Oakeson K.F."/>
        </authorList>
    </citation>
    <scope>NUCLEOTIDE SEQUENCE [LARGE SCALE GENOMIC DNA]</scope>
    <source>
        <strain evidence="1 2">UPHL-collab-2</strain>
        <plasmid evidence="1 2">unnamed1</plasmid>
    </source>
</reference>
<gene>
    <name evidence="1" type="ORF">Q9315_23520</name>
</gene>
<dbReference type="Proteomes" id="UP001225788">
    <property type="component" value="Plasmid unnamed1"/>
</dbReference>
<evidence type="ECO:0000313" key="2">
    <source>
        <dbReference type="Proteomes" id="UP001225788"/>
    </source>
</evidence>
<accession>A0ABY9K9B0</accession>
<sequence>MEPTDDYIGYLQKEWSISGALVLRSHGVGSDLEAIHEWVNWFIVNGRQDQEYELILSRIDHSLNLDIPFSATSTVRESLISIARTKLKDPLYPHAQ</sequence>
<proteinExistence type="predicted"/>
<organism evidence="1 2">
    <name type="scientific">Shinella oryzae</name>
    <dbReference type="NCBI Taxonomy" id="2871820"/>
    <lineage>
        <taxon>Bacteria</taxon>
        <taxon>Pseudomonadati</taxon>
        <taxon>Pseudomonadota</taxon>
        <taxon>Alphaproteobacteria</taxon>
        <taxon>Hyphomicrobiales</taxon>
        <taxon>Rhizobiaceae</taxon>
        <taxon>Shinella</taxon>
    </lineage>
</organism>
<dbReference type="EMBL" id="CP132315">
    <property type="protein sequence ID" value="WLS05135.1"/>
    <property type="molecule type" value="Genomic_DNA"/>
</dbReference>
<evidence type="ECO:0000313" key="1">
    <source>
        <dbReference type="EMBL" id="WLS05135.1"/>
    </source>
</evidence>
<dbReference type="RefSeq" id="WP_306161609.1">
    <property type="nucleotide sequence ID" value="NZ_CP132315.1"/>
</dbReference>
<geneLocation type="plasmid" evidence="1 2">
    <name>unnamed1</name>
</geneLocation>
<keyword evidence="2" id="KW-1185">Reference proteome</keyword>